<dbReference type="OrthoDB" id="7480412at2759"/>
<proteinExistence type="predicted"/>
<protein>
    <submittedName>
        <fullName evidence="1">Uncharacterized protein</fullName>
    </submittedName>
</protein>
<dbReference type="AlphaFoldDB" id="A0A8S1BE80"/>
<evidence type="ECO:0000313" key="2">
    <source>
        <dbReference type="Proteomes" id="UP000494106"/>
    </source>
</evidence>
<keyword evidence="2" id="KW-1185">Reference proteome</keyword>
<dbReference type="EMBL" id="CADEBC010000586">
    <property type="protein sequence ID" value="CAB3256217.1"/>
    <property type="molecule type" value="Genomic_DNA"/>
</dbReference>
<reference evidence="1 2" key="1">
    <citation type="submission" date="2020-04" db="EMBL/GenBank/DDBJ databases">
        <authorList>
            <person name="Wallbank WR R."/>
            <person name="Pardo Diaz C."/>
            <person name="Kozak K."/>
            <person name="Martin S."/>
            <person name="Jiggins C."/>
            <person name="Moest M."/>
            <person name="Warren A I."/>
            <person name="Byers J.R.P. K."/>
            <person name="Montejo-Kovacevich G."/>
            <person name="Yen C E."/>
        </authorList>
    </citation>
    <scope>NUCLEOTIDE SEQUENCE [LARGE SCALE GENOMIC DNA]</scope>
</reference>
<evidence type="ECO:0000313" key="1">
    <source>
        <dbReference type="EMBL" id="CAB3256217.1"/>
    </source>
</evidence>
<accession>A0A8S1BE80</accession>
<gene>
    <name evidence="1" type="ORF">APLA_LOCUS15245</name>
</gene>
<comment type="caution">
    <text evidence="1">The sequence shown here is derived from an EMBL/GenBank/DDBJ whole genome shotgun (WGS) entry which is preliminary data.</text>
</comment>
<sequence>MQVRMHKLSDLIPYHKDTISTKLFTCVFLEDIMKALDWEEKSRNMSQLRFVVNLILVAESAAELQIMLVQLHEASLSVASG</sequence>
<name>A0A8S1BE80_ARCPL</name>
<dbReference type="Proteomes" id="UP000494106">
    <property type="component" value="Unassembled WGS sequence"/>
</dbReference>
<organism evidence="1 2">
    <name type="scientific">Arctia plantaginis</name>
    <name type="common">Wood tiger moth</name>
    <name type="synonym">Phalaena plantaginis</name>
    <dbReference type="NCBI Taxonomy" id="874455"/>
    <lineage>
        <taxon>Eukaryota</taxon>
        <taxon>Metazoa</taxon>
        <taxon>Ecdysozoa</taxon>
        <taxon>Arthropoda</taxon>
        <taxon>Hexapoda</taxon>
        <taxon>Insecta</taxon>
        <taxon>Pterygota</taxon>
        <taxon>Neoptera</taxon>
        <taxon>Endopterygota</taxon>
        <taxon>Lepidoptera</taxon>
        <taxon>Glossata</taxon>
        <taxon>Ditrysia</taxon>
        <taxon>Noctuoidea</taxon>
        <taxon>Erebidae</taxon>
        <taxon>Arctiinae</taxon>
        <taxon>Arctia</taxon>
    </lineage>
</organism>